<accession>A0A812K6A5</accession>
<gene>
    <name evidence="1" type="ORF">SNEC2469_LOCUS2863</name>
</gene>
<comment type="caution">
    <text evidence="1">The sequence shown here is derived from an EMBL/GenBank/DDBJ whole genome shotgun (WGS) entry which is preliminary data.</text>
</comment>
<dbReference type="Proteomes" id="UP000601435">
    <property type="component" value="Unassembled WGS sequence"/>
</dbReference>
<dbReference type="PANTHER" id="PTHR47664:SF1">
    <property type="entry name" value="CHROMOSOME UNDETERMINED SCAFFOLD_14, WHOLE GENOME SHOTGUN SEQUENCE"/>
    <property type="match status" value="1"/>
</dbReference>
<dbReference type="Gene3D" id="3.90.1720.10">
    <property type="entry name" value="endopeptidase domain like (from Nostoc punctiforme)"/>
    <property type="match status" value="1"/>
</dbReference>
<evidence type="ECO:0008006" key="3">
    <source>
        <dbReference type="Google" id="ProtNLM"/>
    </source>
</evidence>
<feature type="non-terminal residue" evidence="1">
    <location>
        <position position="436"/>
    </location>
</feature>
<evidence type="ECO:0000313" key="2">
    <source>
        <dbReference type="Proteomes" id="UP000601435"/>
    </source>
</evidence>
<proteinExistence type="predicted"/>
<dbReference type="PANTHER" id="PTHR47664">
    <property type="entry name" value="NLPC_P60 DOMAIN-CONTAINING PROTEIN"/>
    <property type="match status" value="1"/>
</dbReference>
<reference evidence="1" key="1">
    <citation type="submission" date="2021-02" db="EMBL/GenBank/DDBJ databases">
        <authorList>
            <person name="Dougan E. K."/>
            <person name="Rhodes N."/>
            <person name="Thang M."/>
            <person name="Chan C."/>
        </authorList>
    </citation>
    <scope>NUCLEOTIDE SEQUENCE</scope>
</reference>
<keyword evidence="2" id="KW-1185">Reference proteome</keyword>
<evidence type="ECO:0000313" key="1">
    <source>
        <dbReference type="EMBL" id="CAE7221590.1"/>
    </source>
</evidence>
<dbReference type="OrthoDB" id="434774at2759"/>
<dbReference type="AlphaFoldDB" id="A0A812K6A5"/>
<protein>
    <recommendedName>
        <fullName evidence="3">SH3 domain-containing protein</fullName>
    </recommendedName>
</protein>
<organism evidence="1 2">
    <name type="scientific">Symbiodinium necroappetens</name>
    <dbReference type="NCBI Taxonomy" id="1628268"/>
    <lineage>
        <taxon>Eukaryota</taxon>
        <taxon>Sar</taxon>
        <taxon>Alveolata</taxon>
        <taxon>Dinophyceae</taxon>
        <taxon>Suessiales</taxon>
        <taxon>Symbiodiniaceae</taxon>
        <taxon>Symbiodinium</taxon>
    </lineage>
</organism>
<sequence>VPAKENDNRVVPQANVAGKHSPGVYRCIHAPRVAIRAAPAANAEVLDTIRPGDLVRVAEIEAGHWARLDDDEVWARWTMNWPRWPKGVTEDGEDIGAGAASKAAVPSAAYILIDGTQVGLKTQLIERLPDDEAEKAQWPFGKALEHHCAEVNAAYQRQVPEAAKALRQRFVDAALKYVGIPYHRSYHDPSSGKCKPGSKLKDAPLFLDNIQLVQKVIEDLKQEFGFLLISNCKPVHCRATLPISFEDPADCEPGDLIFHEELDVDGAPSGRISHVEIFIGGSTGRESLGSMPWNAHPRTREKDGVQIFEDYRIAKETGKADYRLHCHSIRTWLLSEERIPSIRHRLMNRLTSLPNLVSLHPQPILPKSDAAGAAFVQQRVLGSCCSVPDLQTIPDPTCLRASCDASAATSSCSHFTSRSSCSKLSDRQSISLRGVQ</sequence>
<name>A0A812K6A5_9DINO</name>
<dbReference type="EMBL" id="CAJNJA010007198">
    <property type="protein sequence ID" value="CAE7221590.1"/>
    <property type="molecule type" value="Genomic_DNA"/>
</dbReference>